<evidence type="ECO:0000313" key="1">
    <source>
        <dbReference type="EMBL" id="MDI1486471.1"/>
    </source>
</evidence>
<dbReference type="InterPro" id="IPR032675">
    <property type="entry name" value="LRR_dom_sf"/>
</dbReference>
<dbReference type="EMBL" id="JAPUFD010000003">
    <property type="protein sequence ID" value="MDI1486471.1"/>
    <property type="molecule type" value="Genomic_DNA"/>
</dbReference>
<organism evidence="1 2">
    <name type="scientific">Ramalina farinacea</name>
    <dbReference type="NCBI Taxonomy" id="258253"/>
    <lineage>
        <taxon>Eukaryota</taxon>
        <taxon>Fungi</taxon>
        <taxon>Dikarya</taxon>
        <taxon>Ascomycota</taxon>
        <taxon>Pezizomycotina</taxon>
        <taxon>Lecanoromycetes</taxon>
        <taxon>OSLEUM clade</taxon>
        <taxon>Lecanoromycetidae</taxon>
        <taxon>Lecanorales</taxon>
        <taxon>Lecanorineae</taxon>
        <taxon>Ramalinaceae</taxon>
        <taxon>Ramalina</taxon>
    </lineage>
</organism>
<protein>
    <submittedName>
        <fullName evidence="1">Uncharacterized protein</fullName>
    </submittedName>
</protein>
<gene>
    <name evidence="1" type="ORF">OHK93_005700</name>
</gene>
<accession>A0AA43QH62</accession>
<evidence type="ECO:0000313" key="2">
    <source>
        <dbReference type="Proteomes" id="UP001161017"/>
    </source>
</evidence>
<dbReference type="Gene3D" id="3.80.10.10">
    <property type="entry name" value="Ribonuclease Inhibitor"/>
    <property type="match status" value="1"/>
</dbReference>
<proteinExistence type="predicted"/>
<sequence length="446" mass="52144">MEQDWNRNVLRGLIELDWQFQTVRLVPANPEEYAVGIIELQDLYNIGSSGDLLSLAQTGRIFHGVTIPWLYRDCVLDFDVLKRRPTAVLLQGLLKSVAGQPSVVLYIKTLKITWQDSATQKRRRRLKSNVLSAIAELIPYLVNLKCFCWQVSEPAPPQIIHSLLTHRNWDTIEHNFTLPCWGLIEDRRFADDLLRDFRFTTLNVIYRPYRYAKVEQLLDVLRSQKQLLLKQSNLKYLEINMQNEYSRLHQDVYQLQPTELLPPIERLSLYGYTFRYAWTGLHMNVNCGCLRSLLLEHCRRLEFLFNQLQLRGANLKELRIRSPIWREDSSSRKHQREIFQEFLDSQKGLEILELKSLGFSSSILSTIVNEGDCAKLRVLELQDLDHQLRTTTKSPEVARLNAFKSVGAEDIRMFWLRCPILSTFQIDLALRDLQVVSAFSLSSRMY</sequence>
<comment type="caution">
    <text evidence="1">The sequence shown here is derived from an EMBL/GenBank/DDBJ whole genome shotgun (WGS) entry which is preliminary data.</text>
</comment>
<keyword evidence="2" id="KW-1185">Reference proteome</keyword>
<dbReference type="SUPFAM" id="SSF52047">
    <property type="entry name" value="RNI-like"/>
    <property type="match status" value="1"/>
</dbReference>
<dbReference type="AlphaFoldDB" id="A0AA43QH62"/>
<reference evidence="1" key="1">
    <citation type="journal article" date="2023" name="Genome Biol. Evol.">
        <title>First Whole Genome Sequence and Flow Cytometry Genome Size Data for the Lichen-Forming Fungus Ramalina farinacea (Ascomycota).</title>
        <authorList>
            <person name="Llewellyn T."/>
            <person name="Mian S."/>
            <person name="Hill R."/>
            <person name="Leitch I.J."/>
            <person name="Gaya E."/>
        </authorList>
    </citation>
    <scope>NUCLEOTIDE SEQUENCE</scope>
    <source>
        <strain evidence="1">LIQ254RAFAR</strain>
    </source>
</reference>
<name>A0AA43QH62_9LECA</name>
<dbReference type="Proteomes" id="UP001161017">
    <property type="component" value="Unassembled WGS sequence"/>
</dbReference>